<dbReference type="GO" id="GO:0003700">
    <property type="term" value="F:DNA-binding transcription factor activity"/>
    <property type="evidence" value="ECO:0007669"/>
    <property type="project" value="InterPro"/>
</dbReference>
<dbReference type="RefSeq" id="WP_035868271.1">
    <property type="nucleotide sequence ID" value="NZ_KK853997.1"/>
</dbReference>
<dbReference type="InterPro" id="IPR039422">
    <property type="entry name" value="MarR/SlyA-like"/>
</dbReference>
<dbReference type="SMART" id="SM00347">
    <property type="entry name" value="HTH_MARR"/>
    <property type="match status" value="1"/>
</dbReference>
<dbReference type="SUPFAM" id="SSF46785">
    <property type="entry name" value="Winged helix' DNA-binding domain"/>
    <property type="match status" value="1"/>
</dbReference>
<sequence length="153" mass="15882">MSDVKGAEVKGAAALRATVAFNLGTLGALAADRFAARVEALGLKPKHAGLLAALDAGSAASQQELASRLGVAPSLIVALADQLQELGAVERLRDPEDRRRQVLTLTAEGRSLLARCADAAETVDADLTAGLTAAQRTALARHLRTLGEHHLPH</sequence>
<evidence type="ECO:0000259" key="1">
    <source>
        <dbReference type="PROSITE" id="PS50995"/>
    </source>
</evidence>
<dbReference type="PROSITE" id="PS50995">
    <property type="entry name" value="HTH_MARR_2"/>
    <property type="match status" value="1"/>
</dbReference>
<keyword evidence="3" id="KW-1185">Reference proteome</keyword>
<comment type="caution">
    <text evidence="2">The sequence shown here is derived from an EMBL/GenBank/DDBJ whole genome shotgun (WGS) entry which is preliminary data.</text>
</comment>
<dbReference type="InterPro" id="IPR036388">
    <property type="entry name" value="WH-like_DNA-bd_sf"/>
</dbReference>
<evidence type="ECO:0000313" key="2">
    <source>
        <dbReference type="EMBL" id="KDN81762.1"/>
    </source>
</evidence>
<evidence type="ECO:0000313" key="3">
    <source>
        <dbReference type="Proteomes" id="UP000027178"/>
    </source>
</evidence>
<dbReference type="OrthoDB" id="4462574at2"/>
<dbReference type="PRINTS" id="PR00598">
    <property type="entry name" value="HTHMARR"/>
</dbReference>
<accession>A0A066YKU6</accession>
<proteinExistence type="predicted"/>
<protein>
    <submittedName>
        <fullName evidence="2">MarR family transcriptional regulator</fullName>
    </submittedName>
</protein>
<name>A0A066YKU6_9ACTN</name>
<dbReference type="eggNOG" id="COG1846">
    <property type="taxonomic scope" value="Bacteria"/>
</dbReference>
<dbReference type="Proteomes" id="UP000027178">
    <property type="component" value="Unassembled WGS sequence"/>
</dbReference>
<dbReference type="PANTHER" id="PTHR33164">
    <property type="entry name" value="TRANSCRIPTIONAL REGULATOR, MARR FAMILY"/>
    <property type="match status" value="1"/>
</dbReference>
<dbReference type="PATRIC" id="fig|1348663.4.peg.6272"/>
<dbReference type="AlphaFoldDB" id="A0A066YKU6"/>
<organism evidence="2 3">
    <name type="scientific">Kitasatospora cheerisanensis KCTC 2395</name>
    <dbReference type="NCBI Taxonomy" id="1348663"/>
    <lineage>
        <taxon>Bacteria</taxon>
        <taxon>Bacillati</taxon>
        <taxon>Actinomycetota</taxon>
        <taxon>Actinomycetes</taxon>
        <taxon>Kitasatosporales</taxon>
        <taxon>Streptomycetaceae</taxon>
        <taxon>Kitasatospora</taxon>
    </lineage>
</organism>
<dbReference type="InterPro" id="IPR036390">
    <property type="entry name" value="WH_DNA-bd_sf"/>
</dbReference>
<dbReference type="PANTHER" id="PTHR33164:SF43">
    <property type="entry name" value="HTH-TYPE TRANSCRIPTIONAL REPRESSOR YETL"/>
    <property type="match status" value="1"/>
</dbReference>
<dbReference type="Gene3D" id="1.10.10.10">
    <property type="entry name" value="Winged helix-like DNA-binding domain superfamily/Winged helix DNA-binding domain"/>
    <property type="match status" value="1"/>
</dbReference>
<dbReference type="EMBL" id="JNBY01000131">
    <property type="protein sequence ID" value="KDN81762.1"/>
    <property type="molecule type" value="Genomic_DNA"/>
</dbReference>
<dbReference type="HOGENOM" id="CLU_083287_4_2_11"/>
<gene>
    <name evidence="2" type="ORF">KCH_64820</name>
</gene>
<reference evidence="2 3" key="1">
    <citation type="submission" date="2014-05" db="EMBL/GenBank/DDBJ databases">
        <title>Draft Genome Sequence of Kitasatospora cheerisanensis KCTC 2395.</title>
        <authorList>
            <person name="Nam D.H."/>
        </authorList>
    </citation>
    <scope>NUCLEOTIDE SEQUENCE [LARGE SCALE GENOMIC DNA]</scope>
    <source>
        <strain evidence="2 3">KCTC 2395</strain>
    </source>
</reference>
<dbReference type="InterPro" id="IPR000835">
    <property type="entry name" value="HTH_MarR-typ"/>
</dbReference>
<feature type="domain" description="HTH marR-type" evidence="1">
    <location>
        <begin position="16"/>
        <end position="148"/>
    </location>
</feature>
<dbReference type="GO" id="GO:0006950">
    <property type="term" value="P:response to stress"/>
    <property type="evidence" value="ECO:0007669"/>
    <property type="project" value="TreeGrafter"/>
</dbReference>
<dbReference type="Pfam" id="PF12802">
    <property type="entry name" value="MarR_2"/>
    <property type="match status" value="1"/>
</dbReference>